<reference evidence="2 3" key="1">
    <citation type="submission" date="2015-12" db="EMBL/GenBank/DDBJ databases">
        <title>Nitrous oxide reduction kinetics distinguish bacteria harboring typical versus atypical NosZ.</title>
        <authorList>
            <person name="Yoon S."/>
            <person name="Nissen S."/>
            <person name="Park D."/>
            <person name="Sanford R.A."/>
            <person name="Loeffler F.E."/>
        </authorList>
    </citation>
    <scope>NUCLEOTIDE SEQUENCE [LARGE SCALE GENOMIC DNA]</scope>
    <source>
        <strain evidence="2 3">ATCC BAA-841</strain>
    </source>
</reference>
<feature type="chain" id="PRO_5007459549" description="Lipoprotein" evidence="1">
    <location>
        <begin position="32"/>
        <end position="225"/>
    </location>
</feature>
<name>A0A133XE76_9RHOO</name>
<feature type="signal peptide" evidence="1">
    <location>
        <begin position="1"/>
        <end position="31"/>
    </location>
</feature>
<proteinExistence type="predicted"/>
<dbReference type="RefSeq" id="WP_066886761.1">
    <property type="nucleotide sequence ID" value="NZ_LODL01000039.1"/>
</dbReference>
<dbReference type="STRING" id="281362.AT959_18830"/>
<keyword evidence="1" id="KW-0732">Signal</keyword>
<dbReference type="PROSITE" id="PS51257">
    <property type="entry name" value="PROKAR_LIPOPROTEIN"/>
    <property type="match status" value="1"/>
</dbReference>
<comment type="caution">
    <text evidence="2">The sequence shown here is derived from an EMBL/GenBank/DDBJ whole genome shotgun (WGS) entry which is preliminary data.</text>
</comment>
<dbReference type="EMBL" id="LODL01000039">
    <property type="protein sequence ID" value="KXB29239.1"/>
    <property type="molecule type" value="Genomic_DNA"/>
</dbReference>
<evidence type="ECO:0008006" key="4">
    <source>
        <dbReference type="Google" id="ProtNLM"/>
    </source>
</evidence>
<gene>
    <name evidence="2" type="ORF">AT959_18830</name>
</gene>
<organism evidence="2 3">
    <name type="scientific">Dechloromonas denitrificans</name>
    <dbReference type="NCBI Taxonomy" id="281362"/>
    <lineage>
        <taxon>Bacteria</taxon>
        <taxon>Pseudomonadati</taxon>
        <taxon>Pseudomonadota</taxon>
        <taxon>Betaproteobacteria</taxon>
        <taxon>Rhodocyclales</taxon>
        <taxon>Azonexaceae</taxon>
        <taxon>Dechloromonas</taxon>
    </lineage>
</organism>
<dbReference type="Proteomes" id="UP000070186">
    <property type="component" value="Unassembled WGS sequence"/>
</dbReference>
<keyword evidence="3" id="KW-1185">Reference proteome</keyword>
<evidence type="ECO:0000256" key="1">
    <source>
        <dbReference type="SAM" id="SignalP"/>
    </source>
</evidence>
<dbReference type="AlphaFoldDB" id="A0A133XE76"/>
<evidence type="ECO:0000313" key="3">
    <source>
        <dbReference type="Proteomes" id="UP000070186"/>
    </source>
</evidence>
<evidence type="ECO:0000313" key="2">
    <source>
        <dbReference type="EMBL" id="KXB29239.1"/>
    </source>
</evidence>
<sequence length="225" mass="25349">MSIKFRPQFKGFIAVAALTLLGLSGCTGGIAARTMGWQEEVLLHDGQTAIAERHYQLGGYSTPASTDRTALSQTITFKVPGLKHRIVWETDFRDSVPEPNSLNLLLFDVVNGIPYIATYPAGCIAYNKWQRPNPPYVLFKHAQSRWQRISMAEFPAELTKTNVIVGRPATELLKSYYTVEGVDARNYYLEPQYKRILREALSDSELCPDWGAQRYRSPVPPLPIN</sequence>
<protein>
    <recommendedName>
        <fullName evidence="4">Lipoprotein</fullName>
    </recommendedName>
</protein>
<accession>A0A133XE76</accession>